<protein>
    <submittedName>
        <fullName evidence="2">Lysine transporter LysE</fullName>
    </submittedName>
</protein>
<feature type="transmembrane region" description="Helical" evidence="1">
    <location>
        <begin position="75"/>
        <end position="94"/>
    </location>
</feature>
<feature type="transmembrane region" description="Helical" evidence="1">
    <location>
        <begin position="195"/>
        <end position="213"/>
    </location>
</feature>
<keyword evidence="1" id="KW-0472">Membrane</keyword>
<reference evidence="3" key="1">
    <citation type="journal article" date="2019" name="Int. J. Syst. Evol. Microbiol.">
        <title>The Global Catalogue of Microorganisms (GCM) 10K type strain sequencing project: providing services to taxonomists for standard genome sequencing and annotation.</title>
        <authorList>
            <consortium name="The Broad Institute Genomics Platform"/>
            <consortium name="The Broad Institute Genome Sequencing Center for Infectious Disease"/>
            <person name="Wu L."/>
            <person name="Ma J."/>
        </authorList>
    </citation>
    <scope>NUCLEOTIDE SEQUENCE [LARGE SCALE GENOMIC DNA]</scope>
    <source>
        <strain evidence="3">CGMCC 4.1622</strain>
    </source>
</reference>
<gene>
    <name evidence="2" type="ORF">ACFPZF_25855</name>
</gene>
<feature type="transmembrane region" description="Helical" evidence="1">
    <location>
        <begin position="127"/>
        <end position="149"/>
    </location>
</feature>
<dbReference type="Proteomes" id="UP001596066">
    <property type="component" value="Unassembled WGS sequence"/>
</dbReference>
<feature type="transmembrane region" description="Helical" evidence="1">
    <location>
        <begin position="12"/>
        <end position="31"/>
    </location>
</feature>
<feature type="transmembrane region" description="Helical" evidence="1">
    <location>
        <begin position="161"/>
        <end position="183"/>
    </location>
</feature>
<comment type="caution">
    <text evidence="2">The sequence shown here is derived from an EMBL/GenBank/DDBJ whole genome shotgun (WGS) entry which is preliminary data.</text>
</comment>
<name>A0ABW0VJ24_9ACTN</name>
<dbReference type="EMBL" id="JBHSOC010000053">
    <property type="protein sequence ID" value="MFC5644769.1"/>
    <property type="molecule type" value="Genomic_DNA"/>
</dbReference>
<sequence length="215" mass="20834">MSGSLMTTAAEGAAAGLGVAMPLGAIGVLLLQEGRHGWRAAASGAAAVAVVDGLYATVAVLVGPQLARLLSGYEGWVRLLSAVVLGVIAVRGLLSLRAVAGTAGAQGTKGAVDGGGPAAGGSGAGRAFVRFGVLTLVNPMTALYFTALIAARGSGGSGGPVFVGAAFLASLAWQQLLAAGGALAGARLGPGVRRATYAFGYGLVAFLALRLAFAG</sequence>
<keyword evidence="1" id="KW-0812">Transmembrane</keyword>
<proteinExistence type="predicted"/>
<dbReference type="RefSeq" id="WP_346145267.1">
    <property type="nucleotide sequence ID" value="NZ_BAAAUA010000021.1"/>
</dbReference>
<keyword evidence="3" id="KW-1185">Reference proteome</keyword>
<organism evidence="2 3">
    <name type="scientific">Kitasatospora cinereorecta</name>
    <dbReference type="NCBI Taxonomy" id="285560"/>
    <lineage>
        <taxon>Bacteria</taxon>
        <taxon>Bacillati</taxon>
        <taxon>Actinomycetota</taxon>
        <taxon>Actinomycetes</taxon>
        <taxon>Kitasatosporales</taxon>
        <taxon>Streptomycetaceae</taxon>
        <taxon>Kitasatospora</taxon>
    </lineage>
</organism>
<evidence type="ECO:0000256" key="1">
    <source>
        <dbReference type="SAM" id="Phobius"/>
    </source>
</evidence>
<evidence type="ECO:0000313" key="2">
    <source>
        <dbReference type="EMBL" id="MFC5644769.1"/>
    </source>
</evidence>
<keyword evidence="1" id="KW-1133">Transmembrane helix</keyword>
<feature type="transmembrane region" description="Helical" evidence="1">
    <location>
        <begin position="43"/>
        <end position="63"/>
    </location>
</feature>
<accession>A0ABW0VJ24</accession>
<evidence type="ECO:0000313" key="3">
    <source>
        <dbReference type="Proteomes" id="UP001596066"/>
    </source>
</evidence>